<keyword evidence="7" id="KW-0503">Monooxygenase</keyword>
<evidence type="ECO:0000256" key="2">
    <source>
        <dbReference type="ARBA" id="ARBA00004749"/>
    </source>
</evidence>
<accession>A0A1G5IZA4</accession>
<dbReference type="Proteomes" id="UP000199569">
    <property type="component" value="Unassembled WGS sequence"/>
</dbReference>
<comment type="cofactor">
    <cofactor evidence="1">
        <name>FAD</name>
        <dbReference type="ChEBI" id="CHEBI:57692"/>
    </cofactor>
</comment>
<name>A0A1G5IZA4_9HYPH</name>
<dbReference type="GO" id="GO:0006744">
    <property type="term" value="P:ubiquinone biosynthetic process"/>
    <property type="evidence" value="ECO:0007669"/>
    <property type="project" value="UniProtKB-UniPathway"/>
</dbReference>
<dbReference type="Gene3D" id="3.50.50.60">
    <property type="entry name" value="FAD/NAD(P)-binding domain"/>
    <property type="match status" value="2"/>
</dbReference>
<sequence length="401" mass="43293">MSRKSYSIAVVGAGAVGLSAALAFARDGFETVLIGRLDTRRDGRTVALLNGSIRFLEALGVWPSLIPEAAPLQTMRIVDDTGSLFRPPPVSFSAREIDLDAFGWNIENATLVEELAESARAYENLTILTEQATDFRAEADRAVIVLADGSEVEVNLVVAADGRNSRLRQIAGIETQTWSYPQTALAVLLAHDREHRETSTEFHTRNGPFTLVPLPGKRSSLVWVTSQKRAEQLSKLDDQALALAVERQAQSHLGAMRVDGPRGLVPMSGLSVNRYGAPRLALVGEAAHVFPPIGAQGLNLGFRDVASLRDAVVDALDNGREPGSSETLRQYQLSRDLDVRLRTAAIDGLNRTLLTGLLPADLARGAGLLALSRIGFLRRAVMREGVLPHMGAPRLMQDASA</sequence>
<dbReference type="InterPro" id="IPR002938">
    <property type="entry name" value="FAD-bd"/>
</dbReference>
<dbReference type="STRING" id="549386.SAMN02927923_02406"/>
<reference evidence="10" key="1">
    <citation type="submission" date="2016-10" db="EMBL/GenBank/DDBJ databases">
        <authorList>
            <person name="Varghese N."/>
            <person name="Submissions S."/>
        </authorList>
    </citation>
    <scope>NUCLEOTIDE SEQUENCE [LARGE SCALE GENOMIC DNA]</scope>
    <source>
        <strain evidence="10">CGMCC 1.7666</strain>
    </source>
</reference>
<protein>
    <submittedName>
        <fullName evidence="9">2-octaprenyl-6-methoxyphenol hydroxylase</fullName>
    </submittedName>
</protein>
<dbReference type="SUPFAM" id="SSF51905">
    <property type="entry name" value="FAD/NAD(P)-binding domain"/>
    <property type="match status" value="1"/>
</dbReference>
<dbReference type="NCBIfam" id="NF005691">
    <property type="entry name" value="PRK07494.1"/>
    <property type="match status" value="1"/>
</dbReference>
<evidence type="ECO:0000256" key="3">
    <source>
        <dbReference type="ARBA" id="ARBA00005349"/>
    </source>
</evidence>
<dbReference type="InterPro" id="IPR051205">
    <property type="entry name" value="UbiH/COQ6_monooxygenase"/>
</dbReference>
<dbReference type="PANTHER" id="PTHR43876:SF7">
    <property type="entry name" value="UBIQUINONE BIOSYNTHESIS MONOOXYGENASE COQ6, MITOCHONDRIAL"/>
    <property type="match status" value="1"/>
</dbReference>
<gene>
    <name evidence="9" type="ORF">SAMN02927923_02406</name>
</gene>
<dbReference type="InterPro" id="IPR036188">
    <property type="entry name" value="FAD/NAD-bd_sf"/>
</dbReference>
<keyword evidence="6" id="KW-0560">Oxidoreductase</keyword>
<dbReference type="GO" id="GO:0004497">
    <property type="term" value="F:monooxygenase activity"/>
    <property type="evidence" value="ECO:0007669"/>
    <property type="project" value="UniProtKB-KW"/>
</dbReference>
<comment type="similarity">
    <text evidence="3">Belongs to the UbiH/COQ6 family.</text>
</comment>
<dbReference type="NCBIfam" id="TIGR01988">
    <property type="entry name" value="Ubi-OHases"/>
    <property type="match status" value="1"/>
</dbReference>
<evidence type="ECO:0000256" key="4">
    <source>
        <dbReference type="ARBA" id="ARBA00022630"/>
    </source>
</evidence>
<evidence type="ECO:0000259" key="8">
    <source>
        <dbReference type="Pfam" id="PF01494"/>
    </source>
</evidence>
<evidence type="ECO:0000313" key="10">
    <source>
        <dbReference type="Proteomes" id="UP000199569"/>
    </source>
</evidence>
<dbReference type="UniPathway" id="UPA00232"/>
<dbReference type="EMBL" id="FMVJ01000006">
    <property type="protein sequence ID" value="SCY81347.1"/>
    <property type="molecule type" value="Genomic_DNA"/>
</dbReference>
<dbReference type="AlphaFoldDB" id="A0A1G5IZA4"/>
<dbReference type="PANTHER" id="PTHR43876">
    <property type="entry name" value="UBIQUINONE BIOSYNTHESIS MONOOXYGENASE COQ6, MITOCHONDRIAL"/>
    <property type="match status" value="1"/>
</dbReference>
<dbReference type="OrthoDB" id="9796623at2"/>
<feature type="domain" description="FAD-binding" evidence="8">
    <location>
        <begin position="7"/>
        <end position="333"/>
    </location>
</feature>
<evidence type="ECO:0000256" key="1">
    <source>
        <dbReference type="ARBA" id="ARBA00001974"/>
    </source>
</evidence>
<dbReference type="PRINTS" id="PR00420">
    <property type="entry name" value="RNGMNOXGNASE"/>
</dbReference>
<keyword evidence="10" id="KW-1185">Reference proteome</keyword>
<proteinExistence type="inferred from homology"/>
<evidence type="ECO:0000256" key="6">
    <source>
        <dbReference type="ARBA" id="ARBA00023002"/>
    </source>
</evidence>
<dbReference type="GO" id="GO:0016705">
    <property type="term" value="F:oxidoreductase activity, acting on paired donors, with incorporation or reduction of molecular oxygen"/>
    <property type="evidence" value="ECO:0007669"/>
    <property type="project" value="InterPro"/>
</dbReference>
<keyword evidence="5" id="KW-0274">FAD</keyword>
<dbReference type="InterPro" id="IPR010971">
    <property type="entry name" value="UbiH/COQ6"/>
</dbReference>
<dbReference type="RefSeq" id="WP_091134657.1">
    <property type="nucleotide sequence ID" value="NZ_FMVJ01000006.1"/>
</dbReference>
<comment type="pathway">
    <text evidence="2">Cofactor biosynthesis; ubiquinone biosynthesis.</text>
</comment>
<dbReference type="GO" id="GO:0071949">
    <property type="term" value="F:FAD binding"/>
    <property type="evidence" value="ECO:0007669"/>
    <property type="project" value="InterPro"/>
</dbReference>
<dbReference type="Pfam" id="PF01494">
    <property type="entry name" value="FAD_binding_3"/>
    <property type="match status" value="1"/>
</dbReference>
<evidence type="ECO:0000256" key="7">
    <source>
        <dbReference type="ARBA" id="ARBA00023033"/>
    </source>
</evidence>
<keyword evidence="4" id="KW-0285">Flavoprotein</keyword>
<evidence type="ECO:0000256" key="5">
    <source>
        <dbReference type="ARBA" id="ARBA00022827"/>
    </source>
</evidence>
<organism evidence="9 10">
    <name type="scientific">Microvirga guangxiensis</name>
    <dbReference type="NCBI Taxonomy" id="549386"/>
    <lineage>
        <taxon>Bacteria</taxon>
        <taxon>Pseudomonadati</taxon>
        <taxon>Pseudomonadota</taxon>
        <taxon>Alphaproteobacteria</taxon>
        <taxon>Hyphomicrobiales</taxon>
        <taxon>Methylobacteriaceae</taxon>
        <taxon>Microvirga</taxon>
    </lineage>
</organism>
<evidence type="ECO:0000313" key="9">
    <source>
        <dbReference type="EMBL" id="SCY81347.1"/>
    </source>
</evidence>